<dbReference type="AlphaFoldDB" id="A0A8C5C7Y1"/>
<dbReference type="GO" id="GO:0038128">
    <property type="term" value="P:ERBB2 signaling pathway"/>
    <property type="evidence" value="ECO:0007669"/>
    <property type="project" value="TreeGrafter"/>
</dbReference>
<comment type="similarity">
    <text evidence="1">Belongs to the copine family.</text>
</comment>
<evidence type="ECO:0000256" key="2">
    <source>
        <dbReference type="ARBA" id="ARBA00022737"/>
    </source>
</evidence>
<dbReference type="GO" id="GO:0005886">
    <property type="term" value="C:plasma membrane"/>
    <property type="evidence" value="ECO:0007669"/>
    <property type="project" value="TreeGrafter"/>
</dbReference>
<dbReference type="InterPro" id="IPR035892">
    <property type="entry name" value="C2_domain_sf"/>
</dbReference>
<proteinExistence type="inferred from homology"/>
<dbReference type="PROSITE" id="PS50004">
    <property type="entry name" value="C2"/>
    <property type="match status" value="1"/>
</dbReference>
<evidence type="ECO:0000256" key="1">
    <source>
        <dbReference type="ARBA" id="ARBA00009048"/>
    </source>
</evidence>
<reference evidence="4" key="2">
    <citation type="submission" date="2025-09" db="UniProtKB">
        <authorList>
            <consortium name="Ensembl"/>
        </authorList>
    </citation>
    <scope>IDENTIFICATION</scope>
</reference>
<dbReference type="CDD" id="cd04047">
    <property type="entry name" value="C2B_Copine"/>
    <property type="match status" value="1"/>
</dbReference>
<keyword evidence="5" id="KW-1185">Reference proteome</keyword>
<dbReference type="FunFam" id="2.60.40.150:FF:000099">
    <property type="entry name" value="Copine 3"/>
    <property type="match status" value="1"/>
</dbReference>
<dbReference type="Pfam" id="PF00168">
    <property type="entry name" value="C2"/>
    <property type="match status" value="2"/>
</dbReference>
<dbReference type="Proteomes" id="UP000694546">
    <property type="component" value="Chromosome 23"/>
</dbReference>
<reference evidence="4" key="1">
    <citation type="submission" date="2025-08" db="UniProtKB">
        <authorList>
            <consortium name="Ensembl"/>
        </authorList>
    </citation>
    <scope>IDENTIFICATION</scope>
</reference>
<dbReference type="GeneTree" id="ENSGT00940000154968"/>
<dbReference type="SMART" id="SM00327">
    <property type="entry name" value="VWA"/>
    <property type="match status" value="1"/>
</dbReference>
<organism evidence="4 5">
    <name type="scientific">Gadus morhua</name>
    <name type="common">Atlantic cod</name>
    <dbReference type="NCBI Taxonomy" id="8049"/>
    <lineage>
        <taxon>Eukaryota</taxon>
        <taxon>Metazoa</taxon>
        <taxon>Chordata</taxon>
        <taxon>Craniata</taxon>
        <taxon>Vertebrata</taxon>
        <taxon>Euteleostomi</taxon>
        <taxon>Actinopterygii</taxon>
        <taxon>Neopterygii</taxon>
        <taxon>Teleostei</taxon>
        <taxon>Neoteleostei</taxon>
        <taxon>Acanthomorphata</taxon>
        <taxon>Zeiogadaria</taxon>
        <taxon>Gadariae</taxon>
        <taxon>Gadiformes</taxon>
        <taxon>Gadoidei</taxon>
        <taxon>Gadidae</taxon>
        <taxon>Gadus</taxon>
    </lineage>
</organism>
<feature type="domain" description="C2" evidence="3">
    <location>
        <begin position="1"/>
        <end position="127"/>
    </location>
</feature>
<dbReference type="SUPFAM" id="SSF49562">
    <property type="entry name" value="C2 domain (Calcium/lipid-binding domain, CaLB)"/>
    <property type="match status" value="2"/>
</dbReference>
<evidence type="ECO:0000313" key="4">
    <source>
        <dbReference type="Ensembl" id="ENSGMOP00000056595.1"/>
    </source>
</evidence>
<dbReference type="Pfam" id="PF07002">
    <property type="entry name" value="Copine"/>
    <property type="match status" value="1"/>
</dbReference>
<dbReference type="PANTHER" id="PTHR10857:SF22">
    <property type="entry name" value="COPINE-3"/>
    <property type="match status" value="1"/>
</dbReference>
<dbReference type="SMART" id="SM00239">
    <property type="entry name" value="C2"/>
    <property type="match status" value="2"/>
</dbReference>
<dbReference type="GO" id="GO:0030971">
    <property type="term" value="F:receptor tyrosine kinase binding"/>
    <property type="evidence" value="ECO:0007669"/>
    <property type="project" value="TreeGrafter"/>
</dbReference>
<dbReference type="GO" id="GO:0071277">
    <property type="term" value="P:cellular response to calcium ion"/>
    <property type="evidence" value="ECO:0007669"/>
    <property type="project" value="TreeGrafter"/>
</dbReference>
<dbReference type="CDD" id="cd01459">
    <property type="entry name" value="vWA_copine_like"/>
    <property type="match status" value="1"/>
</dbReference>
<dbReference type="InterPro" id="IPR037768">
    <property type="entry name" value="C2B_Copine"/>
</dbReference>
<name>A0A8C5C7Y1_GADMO</name>
<sequence>MATGGPVPVVPLQCVTKVELTISCENLMDMDVFSKSDPLCALYIESGTGWYEFGRTEMVLNCLNPRFSKKFKIDYFFETLQKLKFCVYDIDNDTYDLGDDDFLGELECTLGQVSPLSHNLATLDTCIQRDLHDTDECCISLLFNRLISACVAQVVKNNLNPTWRPFRITVQSLCGGDVEKPIRVDCYDHYTNGAHSIIGSFVTTLSQLEAGTYTSPAEFACVNRKKSERKPGYKNSGVICIKRCEVVKEYTFLNYIMGGCQLNFTVAIDFTASNGDPRSPQSLHFIDPQGYNEYLAAIWAVGSVIQDYDSTKSFPAFGFGAIVPPTGTVSHEFPINFTPDYPFCHGIEGVVSAYQQCLPVVKLYGPTCFAPIINHVACFARQAMQQNTASQYFVLLIITDGVITDMDQTLTAVVNASRLPMSIIIIGVGAADFGAMEFLDSDDKLLRSSRGDVAFRDIVQFVPFRAFKANSIALAQSVLAELPDQVGRFFNFFKLKPPNEDSSQASTL</sequence>
<evidence type="ECO:0000313" key="5">
    <source>
        <dbReference type="Proteomes" id="UP000694546"/>
    </source>
</evidence>
<protein>
    <submittedName>
        <fullName evidence="4">Copine 3</fullName>
    </submittedName>
</protein>
<dbReference type="InterPro" id="IPR000008">
    <property type="entry name" value="C2_dom"/>
</dbReference>
<dbReference type="InterPro" id="IPR045052">
    <property type="entry name" value="Copine"/>
</dbReference>
<dbReference type="PANTHER" id="PTHR10857">
    <property type="entry name" value="COPINE"/>
    <property type="match status" value="1"/>
</dbReference>
<accession>A0A8C5C7Y1</accession>
<dbReference type="SUPFAM" id="SSF53300">
    <property type="entry name" value="vWA-like"/>
    <property type="match status" value="1"/>
</dbReference>
<dbReference type="Gene3D" id="2.60.40.150">
    <property type="entry name" value="C2 domain"/>
    <property type="match status" value="2"/>
</dbReference>
<gene>
    <name evidence="4" type="primary">CPNE3</name>
</gene>
<keyword evidence="2" id="KW-0677">Repeat</keyword>
<dbReference type="CDD" id="cd04048">
    <property type="entry name" value="C2A_Copine"/>
    <property type="match status" value="1"/>
</dbReference>
<evidence type="ECO:0000259" key="3">
    <source>
        <dbReference type="PROSITE" id="PS50004"/>
    </source>
</evidence>
<dbReference type="InterPro" id="IPR010734">
    <property type="entry name" value="Copine_C"/>
</dbReference>
<dbReference type="InterPro" id="IPR002035">
    <property type="entry name" value="VWF_A"/>
</dbReference>
<dbReference type="GO" id="GO:0005544">
    <property type="term" value="F:calcium-dependent phospholipid binding"/>
    <property type="evidence" value="ECO:0007669"/>
    <property type="project" value="InterPro"/>
</dbReference>
<dbReference type="InterPro" id="IPR036465">
    <property type="entry name" value="vWFA_dom_sf"/>
</dbReference>
<dbReference type="Ensembl" id="ENSGMOT00000050157.1">
    <property type="protein sequence ID" value="ENSGMOP00000056595.1"/>
    <property type="gene ID" value="ENSGMOG00000013460.2"/>
</dbReference>